<evidence type="ECO:0000313" key="2">
    <source>
        <dbReference type="EMBL" id="EPZ35752.1"/>
    </source>
</evidence>
<dbReference type="STRING" id="988480.A0A075B3T8"/>
<keyword evidence="1" id="KW-1133">Transmembrane helix</keyword>
<dbReference type="OrthoDB" id="2384193at2759"/>
<proteinExistence type="predicted"/>
<feature type="transmembrane region" description="Helical" evidence="1">
    <location>
        <begin position="539"/>
        <end position="559"/>
    </location>
</feature>
<dbReference type="EMBL" id="KE560765">
    <property type="protein sequence ID" value="EPZ35752.1"/>
    <property type="molecule type" value="Genomic_DNA"/>
</dbReference>
<keyword evidence="1" id="KW-0472">Membrane</keyword>
<feature type="transmembrane region" description="Helical" evidence="1">
    <location>
        <begin position="502"/>
        <end position="519"/>
    </location>
</feature>
<feature type="transmembrane region" description="Helical" evidence="1">
    <location>
        <begin position="456"/>
        <end position="473"/>
    </location>
</feature>
<organism evidence="2 3">
    <name type="scientific">Rozella allomycis (strain CSF55)</name>
    <dbReference type="NCBI Taxonomy" id="988480"/>
    <lineage>
        <taxon>Eukaryota</taxon>
        <taxon>Fungi</taxon>
        <taxon>Fungi incertae sedis</taxon>
        <taxon>Cryptomycota</taxon>
        <taxon>Cryptomycota incertae sedis</taxon>
        <taxon>Rozella</taxon>
    </lineage>
</organism>
<sequence>MSRNHKKNESEDVIAAVVTAPSPAPTTVPPITPPTTCRVAVDYFPVDVQLADAVAVVDYAPVGRFQVAVVDYAPVDVQLADVELVVDYAPVGRFQVAVDYVPVDVQLADAVAVVDYAPVGRFQVAVVDYAPVDVQLADVELVVDYAPVGRFQVAVDYVPVDVQLADAVAVVDYAPVGRFQVAVVDYAPVDVQLADVELEEVYVELYVLQDDIKELIVYFHHLIPALLGVDYLALKLVGVLLDPEIDGAFELMAPYLVEVSTGYNLWKILDDPIQMMAQDLMLWMSRNKLIDPSEKMTLEYLSEAKEEWEENPVLNNCRGAPPSDLEDWAGRGTGAITGVFAGRGMYIKYSMGFWYDASKEQCVTTPKTRYPAAFIPVLITTDFFFNLAWGTKGSAMFLIQLTWHHVSKQYAAKTDFLSSREIQVFKLVSVISIVMYPLLQFAFVPGTLLSTITPQFVSNAQLLVASVLSWYTSKRFSKLKEGLPVNSRGSQKLTHYIQKNRLLGVYLFMEGFFLFVINLDYFTTKYTMHSKFLLDLLTRILNFGFVMVYPTALELLFPLDVIRGEGGTMIYTKAQNESMLGGKTNDDQSTKLEGNNIRSIKVRMMPEIVE</sequence>
<reference evidence="2 3" key="1">
    <citation type="journal article" date="2013" name="Curr. Biol.">
        <title>Shared signatures of parasitism and phylogenomics unite Cryptomycota and microsporidia.</title>
        <authorList>
            <person name="James T.Y."/>
            <person name="Pelin A."/>
            <person name="Bonen L."/>
            <person name="Ahrendt S."/>
            <person name="Sain D."/>
            <person name="Corradi N."/>
            <person name="Stajich J.E."/>
        </authorList>
    </citation>
    <scope>NUCLEOTIDE SEQUENCE [LARGE SCALE GENOMIC DNA]</scope>
    <source>
        <strain evidence="2 3">CSF55</strain>
    </source>
</reference>
<keyword evidence="1" id="KW-0812">Transmembrane</keyword>
<dbReference type="Proteomes" id="UP000030755">
    <property type="component" value="Unassembled WGS sequence"/>
</dbReference>
<feature type="transmembrane region" description="Helical" evidence="1">
    <location>
        <begin position="424"/>
        <end position="444"/>
    </location>
</feature>
<keyword evidence="3" id="KW-1185">Reference proteome</keyword>
<accession>A0A075B3T8</accession>
<dbReference type="AlphaFoldDB" id="A0A075B3T8"/>
<name>A0A075B3T8_ROZAC</name>
<evidence type="ECO:0000313" key="3">
    <source>
        <dbReference type="Proteomes" id="UP000030755"/>
    </source>
</evidence>
<evidence type="ECO:0000256" key="1">
    <source>
        <dbReference type="SAM" id="Phobius"/>
    </source>
</evidence>
<protein>
    <submittedName>
        <fullName evidence="2">Uncharacterized protein</fullName>
    </submittedName>
</protein>
<gene>
    <name evidence="2" type="ORF">O9G_003370</name>
</gene>
<dbReference type="HOGENOM" id="CLU_447697_0_0_1"/>